<proteinExistence type="inferred from homology"/>
<keyword evidence="3 4" id="KW-0732">Signal</keyword>
<comment type="subcellular location">
    <subcellularLocation>
        <location evidence="1">Periplasm</location>
    </subcellularLocation>
</comment>
<accession>A0ABP6MVP7</accession>
<dbReference type="Proteomes" id="UP001501637">
    <property type="component" value="Unassembled WGS sequence"/>
</dbReference>
<keyword evidence="7" id="KW-1185">Reference proteome</keyword>
<dbReference type="PANTHER" id="PTHR30024:SF47">
    <property type="entry name" value="TAURINE-BINDING PERIPLASMIC PROTEIN"/>
    <property type="match status" value="1"/>
</dbReference>
<feature type="chain" id="PRO_5046061754" description="SsuA/THI5-like domain-containing protein" evidence="4">
    <location>
        <begin position="36"/>
        <end position="396"/>
    </location>
</feature>
<evidence type="ECO:0000256" key="3">
    <source>
        <dbReference type="ARBA" id="ARBA00022729"/>
    </source>
</evidence>
<evidence type="ECO:0000313" key="6">
    <source>
        <dbReference type="EMBL" id="GAA3126317.1"/>
    </source>
</evidence>
<dbReference type="EMBL" id="BAAAUG010000109">
    <property type="protein sequence ID" value="GAA3126317.1"/>
    <property type="molecule type" value="Genomic_DNA"/>
</dbReference>
<feature type="signal peptide" evidence="4">
    <location>
        <begin position="1"/>
        <end position="35"/>
    </location>
</feature>
<dbReference type="SUPFAM" id="SSF53850">
    <property type="entry name" value="Periplasmic binding protein-like II"/>
    <property type="match status" value="1"/>
</dbReference>
<feature type="domain" description="SsuA/THI5-like" evidence="5">
    <location>
        <begin position="109"/>
        <end position="267"/>
    </location>
</feature>
<name>A0ABP6MVP7_9ACTN</name>
<sequence length="396" mass="41970">MNVRTNALGGAMHTRTRTRVSALTLLLAGSLLASAGCAKEDDTTTDSAASAKPRAIKAVPGCGKGSWTDPADLAEDRAPARCDKGAPAPRPLPKERSLTIATGTLSAEYVAPLQMAVEKGEFKKEGLDVHLKVLPTPDALPLLAKGDIDAQWAAPEAAVMNGITSGFTIKWAAGNFSPDPRSKSGLWVKLKKGESAAHVPMAGRKLGTMIGKGSVISYPMGKTLKKHGGGLDKIQFQQLGSADVLTALQNGGTDSAWLLDPVWRKVDGDKQYAYLGGQPQGEPLGGLLFGPNLLNEDPDAGVALLRAYIRTVNTYFAGDYKADKTFVADLAKLLKTDEAVLRSTPSLRMDWEIRKGTTDRLQAAYEAAGVAKGDKVPEGKAVDRRLYEEAVGHKPS</sequence>
<dbReference type="InterPro" id="IPR015168">
    <property type="entry name" value="SsuA/THI5"/>
</dbReference>
<evidence type="ECO:0000259" key="5">
    <source>
        <dbReference type="Pfam" id="PF09084"/>
    </source>
</evidence>
<evidence type="ECO:0000256" key="4">
    <source>
        <dbReference type="SAM" id="SignalP"/>
    </source>
</evidence>
<evidence type="ECO:0000256" key="1">
    <source>
        <dbReference type="ARBA" id="ARBA00004418"/>
    </source>
</evidence>
<comment type="caution">
    <text evidence="6">The sequence shown here is derived from an EMBL/GenBank/DDBJ whole genome shotgun (WGS) entry which is preliminary data.</text>
</comment>
<dbReference type="Pfam" id="PF09084">
    <property type="entry name" value="NMT1"/>
    <property type="match status" value="1"/>
</dbReference>
<organism evidence="6 7">
    <name type="scientific">Streptomyces rectiviolaceus</name>
    <dbReference type="NCBI Taxonomy" id="332591"/>
    <lineage>
        <taxon>Bacteria</taxon>
        <taxon>Bacillati</taxon>
        <taxon>Actinomycetota</taxon>
        <taxon>Actinomycetes</taxon>
        <taxon>Kitasatosporales</taxon>
        <taxon>Streptomycetaceae</taxon>
        <taxon>Streptomyces</taxon>
    </lineage>
</organism>
<evidence type="ECO:0000256" key="2">
    <source>
        <dbReference type="ARBA" id="ARBA00010742"/>
    </source>
</evidence>
<gene>
    <name evidence="6" type="ORF">GCM10010449_54660</name>
</gene>
<comment type="similarity">
    <text evidence="2">Belongs to the bacterial solute-binding protein SsuA/TauA family.</text>
</comment>
<protein>
    <recommendedName>
        <fullName evidence="5">SsuA/THI5-like domain-containing protein</fullName>
    </recommendedName>
</protein>
<dbReference type="PANTHER" id="PTHR30024">
    <property type="entry name" value="ALIPHATIC SULFONATES-BINDING PROTEIN-RELATED"/>
    <property type="match status" value="1"/>
</dbReference>
<evidence type="ECO:0000313" key="7">
    <source>
        <dbReference type="Proteomes" id="UP001501637"/>
    </source>
</evidence>
<reference evidence="7" key="1">
    <citation type="journal article" date="2019" name="Int. J. Syst. Evol. Microbiol.">
        <title>The Global Catalogue of Microorganisms (GCM) 10K type strain sequencing project: providing services to taxonomists for standard genome sequencing and annotation.</title>
        <authorList>
            <consortium name="The Broad Institute Genomics Platform"/>
            <consortium name="The Broad Institute Genome Sequencing Center for Infectious Disease"/>
            <person name="Wu L."/>
            <person name="Ma J."/>
        </authorList>
    </citation>
    <scope>NUCLEOTIDE SEQUENCE [LARGE SCALE GENOMIC DNA]</scope>
    <source>
        <strain evidence="7">JCM 9092</strain>
    </source>
</reference>
<dbReference type="Gene3D" id="3.40.190.10">
    <property type="entry name" value="Periplasmic binding protein-like II"/>
    <property type="match status" value="2"/>
</dbReference>